<evidence type="ECO:0000313" key="2">
    <source>
        <dbReference type="EMBL" id="KAJ7014471.1"/>
    </source>
</evidence>
<feature type="compositionally biased region" description="Polar residues" evidence="1">
    <location>
        <begin position="28"/>
        <end position="43"/>
    </location>
</feature>
<feature type="region of interest" description="Disordered" evidence="1">
    <location>
        <begin position="1"/>
        <end position="48"/>
    </location>
</feature>
<evidence type="ECO:0000313" key="3">
    <source>
        <dbReference type="Proteomes" id="UP001164929"/>
    </source>
</evidence>
<dbReference type="Proteomes" id="UP001164929">
    <property type="component" value="Chromosome 1"/>
</dbReference>
<sequence>MTQSPRGGDMKILGRCNRSTHSGRKRSSIGSMSNSDPGSTEETSFPEEGAAKTLTENTSQIRGCDFYLLQGRKIPAL</sequence>
<accession>A0AAD6RTK1</accession>
<keyword evidence="3" id="KW-1185">Reference proteome</keyword>
<organism evidence="2 3">
    <name type="scientific">Populus alba x Populus x berolinensis</name>
    <dbReference type="NCBI Taxonomy" id="444605"/>
    <lineage>
        <taxon>Eukaryota</taxon>
        <taxon>Viridiplantae</taxon>
        <taxon>Streptophyta</taxon>
        <taxon>Embryophyta</taxon>
        <taxon>Tracheophyta</taxon>
        <taxon>Spermatophyta</taxon>
        <taxon>Magnoliopsida</taxon>
        <taxon>eudicotyledons</taxon>
        <taxon>Gunneridae</taxon>
        <taxon>Pentapetalae</taxon>
        <taxon>rosids</taxon>
        <taxon>fabids</taxon>
        <taxon>Malpighiales</taxon>
        <taxon>Salicaceae</taxon>
        <taxon>Saliceae</taxon>
        <taxon>Populus</taxon>
    </lineage>
</organism>
<gene>
    <name evidence="2" type="ORF">NC653_003939</name>
</gene>
<reference evidence="2 3" key="1">
    <citation type="journal article" date="2023" name="Mol. Ecol. Resour.">
        <title>Chromosome-level genome assembly of a triploid poplar Populus alba 'Berolinensis'.</title>
        <authorList>
            <person name="Chen S."/>
            <person name="Yu Y."/>
            <person name="Wang X."/>
            <person name="Wang S."/>
            <person name="Zhang T."/>
            <person name="Zhou Y."/>
            <person name="He R."/>
            <person name="Meng N."/>
            <person name="Wang Y."/>
            <person name="Liu W."/>
            <person name="Liu Z."/>
            <person name="Liu J."/>
            <person name="Guo Q."/>
            <person name="Huang H."/>
            <person name="Sederoff R.R."/>
            <person name="Wang G."/>
            <person name="Qu G."/>
            <person name="Chen S."/>
        </authorList>
    </citation>
    <scope>NUCLEOTIDE SEQUENCE [LARGE SCALE GENOMIC DNA]</scope>
    <source>
        <strain evidence="2">SC-2020</strain>
    </source>
</reference>
<dbReference type="AlphaFoldDB" id="A0AAD6RTK1"/>
<proteinExistence type="predicted"/>
<evidence type="ECO:0000256" key="1">
    <source>
        <dbReference type="SAM" id="MobiDB-lite"/>
    </source>
</evidence>
<dbReference type="EMBL" id="JAQIZT010000001">
    <property type="protein sequence ID" value="KAJ7014471.1"/>
    <property type="molecule type" value="Genomic_DNA"/>
</dbReference>
<name>A0AAD6RTK1_9ROSI</name>
<protein>
    <submittedName>
        <fullName evidence="2">Uncharacterized protein</fullName>
    </submittedName>
</protein>
<comment type="caution">
    <text evidence="2">The sequence shown here is derived from an EMBL/GenBank/DDBJ whole genome shotgun (WGS) entry which is preliminary data.</text>
</comment>